<evidence type="ECO:0000313" key="3">
    <source>
        <dbReference type="Proteomes" id="UP001597478"/>
    </source>
</evidence>
<proteinExistence type="predicted"/>
<evidence type="ECO:0000313" key="2">
    <source>
        <dbReference type="EMBL" id="MFD2802886.1"/>
    </source>
</evidence>
<accession>A0ABW5WKB8</accession>
<evidence type="ECO:0000256" key="1">
    <source>
        <dbReference type="SAM" id="MobiDB-lite"/>
    </source>
</evidence>
<feature type="region of interest" description="Disordered" evidence="1">
    <location>
        <begin position="123"/>
        <end position="144"/>
    </location>
</feature>
<dbReference type="Proteomes" id="UP001597478">
    <property type="component" value="Unassembled WGS sequence"/>
</dbReference>
<dbReference type="EMBL" id="JBHUOF010000049">
    <property type="protein sequence ID" value="MFD2802886.1"/>
    <property type="molecule type" value="Genomic_DNA"/>
</dbReference>
<reference evidence="3" key="1">
    <citation type="journal article" date="2019" name="Int. J. Syst. Evol. Microbiol.">
        <title>The Global Catalogue of Microorganisms (GCM) 10K type strain sequencing project: providing services to taxonomists for standard genome sequencing and annotation.</title>
        <authorList>
            <consortium name="The Broad Institute Genomics Platform"/>
            <consortium name="The Broad Institute Genome Sequencing Center for Infectious Disease"/>
            <person name="Wu L."/>
            <person name="Ma J."/>
        </authorList>
    </citation>
    <scope>NUCLEOTIDE SEQUENCE [LARGE SCALE GENOMIC DNA]</scope>
    <source>
        <strain evidence="3">IBRC-M 10906</strain>
    </source>
</reference>
<evidence type="ECO:0008006" key="4">
    <source>
        <dbReference type="Google" id="ProtNLM"/>
    </source>
</evidence>
<organism evidence="2 3">
    <name type="scientific">Prauserella oleivorans</name>
    <dbReference type="NCBI Taxonomy" id="1478153"/>
    <lineage>
        <taxon>Bacteria</taxon>
        <taxon>Bacillati</taxon>
        <taxon>Actinomycetota</taxon>
        <taxon>Actinomycetes</taxon>
        <taxon>Pseudonocardiales</taxon>
        <taxon>Pseudonocardiaceae</taxon>
        <taxon>Prauserella</taxon>
    </lineage>
</organism>
<sequence>MLSPIDRLPEIPGIPAISMVKTAGKAMAAVGRSAGGGAGGGGGYTFTPEEIDEVIRQWEDLREGLEDDEREAENVANVQAPGREFASGDFQQAANPSGEALVQQTRRMKQYVEMYIAKLKEAKAGTEAQNEHARDEIKKFGGML</sequence>
<comment type="caution">
    <text evidence="2">The sequence shown here is derived from an EMBL/GenBank/DDBJ whole genome shotgun (WGS) entry which is preliminary data.</text>
</comment>
<dbReference type="RefSeq" id="WP_377478160.1">
    <property type="nucleotide sequence ID" value="NZ_JBHUNT010000001.1"/>
</dbReference>
<name>A0ABW5WKB8_9PSEU</name>
<gene>
    <name evidence="2" type="ORF">ACFS2C_26175</name>
</gene>
<keyword evidence="3" id="KW-1185">Reference proteome</keyword>
<protein>
    <recommendedName>
        <fullName evidence="4">PE domain-containing protein</fullName>
    </recommendedName>
</protein>
<feature type="region of interest" description="Disordered" evidence="1">
    <location>
        <begin position="81"/>
        <end position="101"/>
    </location>
</feature>